<dbReference type="AlphaFoldDB" id="A0AAE1E7B0"/>
<dbReference type="Proteomes" id="UP001283361">
    <property type="component" value="Unassembled WGS sequence"/>
</dbReference>
<proteinExistence type="predicted"/>
<gene>
    <name evidence="1" type="ORF">RRG08_057855</name>
</gene>
<sequence>MRTKLARVSFHVDISKVKLILAGKARVLYEVKAASAMFESYIDLGRVCEQCKPLYSPQVTFPGSLDSQPSCDERDATHQKRVPTMTSSTARPCVESEDLCSFTLAREILVPTALLRSMQVLLVRRIIAKHWSDQVSDPAFTQRVDRENIVT</sequence>
<comment type="caution">
    <text evidence="1">The sequence shown here is derived from an EMBL/GenBank/DDBJ whole genome shotgun (WGS) entry which is preliminary data.</text>
</comment>
<protein>
    <submittedName>
        <fullName evidence="1">Uncharacterized protein</fullName>
    </submittedName>
</protein>
<keyword evidence="2" id="KW-1185">Reference proteome</keyword>
<accession>A0AAE1E7B0</accession>
<reference evidence="1" key="1">
    <citation type="journal article" date="2023" name="G3 (Bethesda)">
        <title>A reference genome for the long-term kleptoplast-retaining sea slug Elysia crispata morphotype clarki.</title>
        <authorList>
            <person name="Eastman K.E."/>
            <person name="Pendleton A.L."/>
            <person name="Shaikh M.A."/>
            <person name="Suttiyut T."/>
            <person name="Ogas R."/>
            <person name="Tomko P."/>
            <person name="Gavelis G."/>
            <person name="Widhalm J.R."/>
            <person name="Wisecaver J.H."/>
        </authorList>
    </citation>
    <scope>NUCLEOTIDE SEQUENCE</scope>
    <source>
        <strain evidence="1">ECLA1</strain>
    </source>
</reference>
<evidence type="ECO:0000313" key="1">
    <source>
        <dbReference type="EMBL" id="KAK3796607.1"/>
    </source>
</evidence>
<name>A0AAE1E7B0_9GAST</name>
<organism evidence="1 2">
    <name type="scientific">Elysia crispata</name>
    <name type="common">lettuce slug</name>
    <dbReference type="NCBI Taxonomy" id="231223"/>
    <lineage>
        <taxon>Eukaryota</taxon>
        <taxon>Metazoa</taxon>
        <taxon>Spiralia</taxon>
        <taxon>Lophotrochozoa</taxon>
        <taxon>Mollusca</taxon>
        <taxon>Gastropoda</taxon>
        <taxon>Heterobranchia</taxon>
        <taxon>Euthyneura</taxon>
        <taxon>Panpulmonata</taxon>
        <taxon>Sacoglossa</taxon>
        <taxon>Placobranchoidea</taxon>
        <taxon>Plakobranchidae</taxon>
        <taxon>Elysia</taxon>
    </lineage>
</organism>
<dbReference type="EMBL" id="JAWDGP010000872">
    <property type="protein sequence ID" value="KAK3796607.1"/>
    <property type="molecule type" value="Genomic_DNA"/>
</dbReference>
<evidence type="ECO:0000313" key="2">
    <source>
        <dbReference type="Proteomes" id="UP001283361"/>
    </source>
</evidence>